<dbReference type="RefSeq" id="XP_056517351.1">
    <property type="nucleotide sequence ID" value="XM_056670978.1"/>
</dbReference>
<sequence length="320" mass="36275">MASQNHTLLEYARHYKLAEDSDSYAHLAYEDETFESDISSSLPALPPHCQGLRPENPEQRMGELEYRFCSDIYYSKLPKDPKAVDLLSTCLKSDVQNKNIWRGILPKVDLEEDAPEPELNSAEGERLLAGHPSSQVRDYENNYPPSVSSNESDDMETEDMESDDMETDDMESDDMETDVDEDQVDQSTSEDEENPNVPEFSRDVFELYNSEELSQQSGIHYDQSGNPVYVSGYTASASQNVGIAAGHGGQIDSSILEPGTQELPYESLETDSVFFAHNEYQLPYVAEEGIDEEMYDDNEDGEYEDDEEYEADEEDSMDYH</sequence>
<proteinExistence type="predicted"/>
<comment type="caution">
    <text evidence="2">The sequence shown here is derived from an EMBL/GenBank/DDBJ whole genome shotgun (WGS) entry which is preliminary data.</text>
</comment>
<protein>
    <submittedName>
        <fullName evidence="2">Uncharacterized protein</fullName>
    </submittedName>
</protein>
<dbReference type="GeneID" id="81410149"/>
<feature type="region of interest" description="Disordered" evidence="1">
    <location>
        <begin position="285"/>
        <end position="320"/>
    </location>
</feature>
<reference evidence="2" key="2">
    <citation type="journal article" date="2023" name="IMA Fungus">
        <title>Comparative genomic study of the Penicillium genus elucidates a diverse pangenome and 15 lateral gene transfer events.</title>
        <authorList>
            <person name="Petersen C."/>
            <person name="Sorensen T."/>
            <person name="Nielsen M.R."/>
            <person name="Sondergaard T.E."/>
            <person name="Sorensen J.L."/>
            <person name="Fitzpatrick D.A."/>
            <person name="Frisvad J.C."/>
            <person name="Nielsen K.L."/>
        </authorList>
    </citation>
    <scope>NUCLEOTIDE SEQUENCE</scope>
    <source>
        <strain evidence="2">IBT 22155</strain>
    </source>
</reference>
<dbReference type="Proteomes" id="UP001149079">
    <property type="component" value="Unassembled WGS sequence"/>
</dbReference>
<evidence type="ECO:0000313" key="2">
    <source>
        <dbReference type="EMBL" id="KAJ5120847.1"/>
    </source>
</evidence>
<accession>A0A9W9KUW9</accession>
<feature type="region of interest" description="Disordered" evidence="1">
    <location>
        <begin position="112"/>
        <end position="197"/>
    </location>
</feature>
<reference evidence="2" key="1">
    <citation type="submission" date="2022-11" db="EMBL/GenBank/DDBJ databases">
        <authorList>
            <person name="Petersen C."/>
        </authorList>
    </citation>
    <scope>NUCLEOTIDE SEQUENCE</scope>
    <source>
        <strain evidence="2">IBT 22155</strain>
    </source>
</reference>
<feature type="compositionally biased region" description="Acidic residues" evidence="1">
    <location>
        <begin position="151"/>
        <end position="194"/>
    </location>
</feature>
<name>A0A9W9KUW9_9EURO</name>
<organism evidence="2 3">
    <name type="scientific">Penicillium bovifimosum</name>
    <dbReference type="NCBI Taxonomy" id="126998"/>
    <lineage>
        <taxon>Eukaryota</taxon>
        <taxon>Fungi</taxon>
        <taxon>Dikarya</taxon>
        <taxon>Ascomycota</taxon>
        <taxon>Pezizomycotina</taxon>
        <taxon>Eurotiomycetes</taxon>
        <taxon>Eurotiomycetidae</taxon>
        <taxon>Eurotiales</taxon>
        <taxon>Aspergillaceae</taxon>
        <taxon>Penicillium</taxon>
    </lineage>
</organism>
<dbReference type="OrthoDB" id="4368469at2759"/>
<dbReference type="AlphaFoldDB" id="A0A9W9KUW9"/>
<dbReference type="EMBL" id="JAPQKL010000008">
    <property type="protein sequence ID" value="KAJ5120847.1"/>
    <property type="molecule type" value="Genomic_DNA"/>
</dbReference>
<keyword evidence="3" id="KW-1185">Reference proteome</keyword>
<evidence type="ECO:0000256" key="1">
    <source>
        <dbReference type="SAM" id="MobiDB-lite"/>
    </source>
</evidence>
<gene>
    <name evidence="2" type="ORF">N7515_010235</name>
</gene>
<evidence type="ECO:0000313" key="3">
    <source>
        <dbReference type="Proteomes" id="UP001149079"/>
    </source>
</evidence>
<feature type="compositionally biased region" description="Acidic residues" evidence="1">
    <location>
        <begin position="288"/>
        <end position="320"/>
    </location>
</feature>